<dbReference type="GO" id="GO:0043138">
    <property type="term" value="F:3'-5' DNA helicase activity"/>
    <property type="evidence" value="ECO:0007669"/>
    <property type="project" value="UniProtKB-EC"/>
</dbReference>
<dbReference type="SMART" id="SM00973">
    <property type="entry name" value="Sec63"/>
    <property type="match status" value="1"/>
</dbReference>
<dbReference type="GO" id="GO:0005524">
    <property type="term" value="F:ATP binding"/>
    <property type="evidence" value="ECO:0007669"/>
    <property type="project" value="UniProtKB-KW"/>
</dbReference>
<keyword evidence="2" id="KW-0547">Nucleotide-binding</keyword>
<dbReference type="InterPro" id="IPR052247">
    <property type="entry name" value="Meiotic_Crossover_Helicase"/>
</dbReference>
<dbReference type="Gene3D" id="1.10.3380.10">
    <property type="entry name" value="Sec63 N-terminal domain-like domain"/>
    <property type="match status" value="1"/>
</dbReference>
<dbReference type="GO" id="GO:0003676">
    <property type="term" value="F:nucleic acid binding"/>
    <property type="evidence" value="ECO:0007669"/>
    <property type="project" value="InterPro"/>
</dbReference>
<dbReference type="PANTHER" id="PTHR47835">
    <property type="entry name" value="HFM1, ATP DEPENDENT DNA HELICASE HOMOLOG"/>
    <property type="match status" value="1"/>
</dbReference>
<evidence type="ECO:0000259" key="6">
    <source>
        <dbReference type="PROSITE" id="PS51194"/>
    </source>
</evidence>
<dbReference type="GO" id="GO:0051321">
    <property type="term" value="P:meiotic cell cycle"/>
    <property type="evidence" value="ECO:0007669"/>
    <property type="project" value="UniProtKB-KW"/>
</dbReference>
<dbReference type="CDD" id="cd18795">
    <property type="entry name" value="SF2_C_Ski2"/>
    <property type="match status" value="1"/>
</dbReference>
<dbReference type="InterPro" id="IPR011545">
    <property type="entry name" value="DEAD/DEAH_box_helicase_dom"/>
</dbReference>
<dbReference type="AlphaFoldDB" id="A0AA36IKY7"/>
<dbReference type="PROSITE" id="PS51192">
    <property type="entry name" value="HELICASE_ATP_BIND_1"/>
    <property type="match status" value="1"/>
</dbReference>
<dbReference type="SUPFAM" id="SSF52540">
    <property type="entry name" value="P-loop containing nucleoside triphosphate hydrolases"/>
    <property type="match status" value="2"/>
</dbReference>
<dbReference type="EMBL" id="CAUJNA010001924">
    <property type="protein sequence ID" value="CAJ1389716.1"/>
    <property type="molecule type" value="Genomic_DNA"/>
</dbReference>
<evidence type="ECO:0000313" key="7">
    <source>
        <dbReference type="EMBL" id="CAJ1389716.1"/>
    </source>
</evidence>
<dbReference type="InterPro" id="IPR004179">
    <property type="entry name" value="Sec63-dom"/>
</dbReference>
<dbReference type="PANTHER" id="PTHR47835:SF3">
    <property type="entry name" value="HELICASE FOR MEIOSIS 1"/>
    <property type="match status" value="1"/>
</dbReference>
<dbReference type="InterPro" id="IPR036388">
    <property type="entry name" value="WH-like_DNA-bd_sf"/>
</dbReference>
<dbReference type="Pfam" id="PF00270">
    <property type="entry name" value="DEAD"/>
    <property type="match status" value="1"/>
</dbReference>
<keyword evidence="3" id="KW-0067">ATP-binding</keyword>
<dbReference type="InterPro" id="IPR001650">
    <property type="entry name" value="Helicase_C-like"/>
</dbReference>
<evidence type="ECO:0000256" key="1">
    <source>
        <dbReference type="ARBA" id="ARBA00010140"/>
    </source>
</evidence>
<dbReference type="InterPro" id="IPR014001">
    <property type="entry name" value="Helicase_ATP-bd"/>
</dbReference>
<evidence type="ECO:0000256" key="3">
    <source>
        <dbReference type="ARBA" id="ARBA00022840"/>
    </source>
</evidence>
<dbReference type="Proteomes" id="UP001178507">
    <property type="component" value="Unassembled WGS sequence"/>
</dbReference>
<accession>A0AA36IKY7</accession>
<feature type="domain" description="Helicase ATP-binding" evidence="5">
    <location>
        <begin position="1"/>
        <end position="167"/>
    </location>
</feature>
<dbReference type="Gene3D" id="1.10.10.10">
    <property type="entry name" value="Winged helix-like DNA-binding domain superfamily/Winged helix DNA-binding domain"/>
    <property type="match status" value="1"/>
</dbReference>
<proteinExistence type="inferred from homology"/>
<dbReference type="Pfam" id="PF02889">
    <property type="entry name" value="Sec63"/>
    <property type="match status" value="1"/>
</dbReference>
<dbReference type="Gene3D" id="3.40.50.300">
    <property type="entry name" value="P-loop containing nucleotide triphosphate hydrolases"/>
    <property type="match status" value="2"/>
</dbReference>
<dbReference type="PROSITE" id="PS51194">
    <property type="entry name" value="HELICASE_CTER"/>
    <property type="match status" value="1"/>
</dbReference>
<sequence length="973" mass="105530">MLQTLLRDGHPKSKALYLAPLKALCQEKARDWKRLFATLGEEVAELTGDDEGVVFGRCGQGSAAPRLARARVIVATPEMWDVFMRQAGRSAKGFELVDEVKLVCLDEVHMLNMPRRGAVLEAVVARLRAPKQNSPGNQAVRFLAVSATVPNIADVGRWLQVEPRDVKVFGMEFRPVPLSIHVQSFRSAKNEFIFQESLNRELASVIRQFSEGKATLVFCATKRACETAAKHLQGETSLKPTDARMRALLVGKASSLSDPSLQSLLPDGLAFHHAGLNATDRHVVESLFLQSAVQVLFCTQTLALGVNLPARLVVVKGTTAYKESGWEEFDELEMLQIMGRAGRPQFDKQGTAVIMAEHGLASRWQQILKGQPLESHLPARLTEALLSEVVARTTPNLNAMFTWLRSTFLAVRAAGDPQRYAESCPLSSGNGFVHPLLSFDGPDDVQFLQSLSQVEVDKMVGARLITCEAGSLQLQATPLGEIASRHSVRFETLCWLQKQPAPSDVKELLGLLAQASDFEEFRPRQGERTQLRDLAKKAVRWSMTGPVDSAAKKVIVLIMLALADSPRAQLPRELRAQQSQVLRRAELLLRVACELFEGRKQGAAVAACLLMRNCIRKQVWETSSMPVRQLSNIGDVGAAALHQHGFGTLDGLLAGDPRKIEHVLGRRPPFGNVLQGKVGGVPRLNFRLQPSNEQISICLVSKQMEFASGQGPQLGTGFVHCLAYGTPSGQLLLHRRFPTHHPVAGLVVGLQGCRGIVARLIHEDLVGFDELQVIGDARLESPLASASPFVQANCRKHTDEGKTHGKDLKRQRMALGGHEATLALARARQYEAPPVQTIQTLSASMPSEVGARSSQPNSDRCRSSLGEAVPGFMPTSATSYPASSCSAPGGVGSVGPSHVARCHVPSFQSGFGSGSFSSEACPGQFGVTEGQHTTRTAAGRLRRSIAAVEAAHSTAHGPEFNFLRFTPDAALGV</sequence>
<feature type="region of interest" description="Disordered" evidence="4">
    <location>
        <begin position="843"/>
        <end position="868"/>
    </location>
</feature>
<reference evidence="7" key="1">
    <citation type="submission" date="2023-08" db="EMBL/GenBank/DDBJ databases">
        <authorList>
            <person name="Chen Y."/>
            <person name="Shah S."/>
            <person name="Dougan E. K."/>
            <person name="Thang M."/>
            <person name="Chan C."/>
        </authorList>
    </citation>
    <scope>NUCLEOTIDE SEQUENCE</scope>
</reference>
<protein>
    <submittedName>
        <fullName evidence="7">Uncharacterized protein</fullName>
    </submittedName>
</protein>
<organism evidence="7 8">
    <name type="scientific">Effrenium voratum</name>
    <dbReference type="NCBI Taxonomy" id="2562239"/>
    <lineage>
        <taxon>Eukaryota</taxon>
        <taxon>Sar</taxon>
        <taxon>Alveolata</taxon>
        <taxon>Dinophyceae</taxon>
        <taxon>Suessiales</taxon>
        <taxon>Symbiodiniaceae</taxon>
        <taxon>Effrenium</taxon>
    </lineage>
</organism>
<evidence type="ECO:0000313" key="8">
    <source>
        <dbReference type="Proteomes" id="UP001178507"/>
    </source>
</evidence>
<name>A0AA36IKY7_9DINO</name>
<comment type="similarity">
    <text evidence="1">Belongs to the helicase family. SKI2 subfamily.</text>
</comment>
<gene>
    <name evidence="7" type="ORF">EVOR1521_LOCUS15277</name>
</gene>
<dbReference type="InterPro" id="IPR027417">
    <property type="entry name" value="P-loop_NTPase"/>
</dbReference>
<evidence type="ECO:0000256" key="2">
    <source>
        <dbReference type="ARBA" id="ARBA00022741"/>
    </source>
</evidence>
<dbReference type="Pfam" id="PF00271">
    <property type="entry name" value="Helicase_C"/>
    <property type="match status" value="1"/>
</dbReference>
<dbReference type="SMART" id="SM00490">
    <property type="entry name" value="HELICc"/>
    <property type="match status" value="1"/>
</dbReference>
<evidence type="ECO:0000256" key="4">
    <source>
        <dbReference type="SAM" id="MobiDB-lite"/>
    </source>
</evidence>
<comment type="caution">
    <text evidence="7">The sequence shown here is derived from an EMBL/GenBank/DDBJ whole genome shotgun (WGS) entry which is preliminary data.</text>
</comment>
<keyword evidence="8" id="KW-1185">Reference proteome</keyword>
<feature type="domain" description="Helicase C-terminal" evidence="6">
    <location>
        <begin position="201"/>
        <end position="389"/>
    </location>
</feature>
<dbReference type="SUPFAM" id="SSF158702">
    <property type="entry name" value="Sec63 N-terminal domain-like"/>
    <property type="match status" value="1"/>
</dbReference>
<evidence type="ECO:0000259" key="5">
    <source>
        <dbReference type="PROSITE" id="PS51192"/>
    </source>
</evidence>
<dbReference type="GO" id="GO:0016787">
    <property type="term" value="F:hydrolase activity"/>
    <property type="evidence" value="ECO:0007669"/>
    <property type="project" value="UniProtKB-KW"/>
</dbReference>